<accession>A0A0D2HWA9</accession>
<dbReference type="CDD" id="cd06587">
    <property type="entry name" value="VOC"/>
    <property type="match status" value="1"/>
</dbReference>
<dbReference type="GO" id="GO:0046491">
    <property type="term" value="P:L-methylmalonyl-CoA metabolic process"/>
    <property type="evidence" value="ECO:0007669"/>
    <property type="project" value="TreeGrafter"/>
</dbReference>
<reference evidence="3 4" key="1">
    <citation type="submission" date="2013-11" db="EMBL/GenBank/DDBJ databases">
        <title>Metagenomic analysis of a methanogenic consortium involved in long chain n-alkane degradation.</title>
        <authorList>
            <person name="Davidova I.A."/>
            <person name="Callaghan A.V."/>
            <person name="Wawrik B."/>
            <person name="Pruitt S."/>
            <person name="Marks C."/>
            <person name="Duncan K.E."/>
            <person name="Suflita J.M."/>
        </authorList>
    </citation>
    <scope>NUCLEOTIDE SEQUENCE [LARGE SCALE GENOMIC DNA]</scope>
    <source>
        <strain evidence="3 4">SPR</strain>
    </source>
</reference>
<dbReference type="InterPro" id="IPR037523">
    <property type="entry name" value="VOC_core"/>
</dbReference>
<dbReference type="Pfam" id="PF00903">
    <property type="entry name" value="Glyoxalase"/>
    <property type="match status" value="1"/>
</dbReference>
<dbReference type="Gene3D" id="3.10.180.10">
    <property type="entry name" value="2,3-Dihydroxybiphenyl 1,2-Dioxygenase, domain 1"/>
    <property type="match status" value="1"/>
</dbReference>
<dbReference type="InterPro" id="IPR004360">
    <property type="entry name" value="Glyas_Fos-R_dOase_dom"/>
</dbReference>
<dbReference type="PROSITE" id="PS51819">
    <property type="entry name" value="VOC"/>
    <property type="match status" value="1"/>
</dbReference>
<dbReference type="PANTHER" id="PTHR43048:SF5">
    <property type="entry name" value="BLR5325 PROTEIN"/>
    <property type="match status" value="1"/>
</dbReference>
<keyword evidence="4" id="KW-1185">Reference proteome</keyword>
<evidence type="ECO:0000313" key="4">
    <source>
        <dbReference type="Proteomes" id="UP000032233"/>
    </source>
</evidence>
<dbReference type="InParanoid" id="A0A0D2HWA9"/>
<dbReference type="GO" id="GO:0004493">
    <property type="term" value="F:methylmalonyl-CoA epimerase activity"/>
    <property type="evidence" value="ECO:0007669"/>
    <property type="project" value="TreeGrafter"/>
</dbReference>
<evidence type="ECO:0000256" key="1">
    <source>
        <dbReference type="ARBA" id="ARBA00022723"/>
    </source>
</evidence>
<dbReference type="InterPro" id="IPR051785">
    <property type="entry name" value="MMCE/EMCE_epimerase"/>
</dbReference>
<name>A0A0D2HWA9_9BACT</name>
<evidence type="ECO:0000259" key="2">
    <source>
        <dbReference type="PROSITE" id="PS51819"/>
    </source>
</evidence>
<dbReference type="InterPro" id="IPR029068">
    <property type="entry name" value="Glyas_Bleomycin-R_OHBP_Dase"/>
</dbReference>
<dbReference type="RefSeq" id="WP_044347832.1">
    <property type="nucleotide sequence ID" value="NZ_AZAC01000010.1"/>
</dbReference>
<evidence type="ECO:0000313" key="3">
    <source>
        <dbReference type="EMBL" id="KIX14658.1"/>
    </source>
</evidence>
<sequence>MRFDHLHLLCRDLEKSVSWYRDVLGAKVTLRSEATGRKIVRMDLAGMKLALSPWSGPEQGADRVAGPGAYQIGFMVDDLENTLRDLQGKKVKPTRGPLQIKPGLLAAFIQDPDGVEVELMQETG</sequence>
<dbReference type="STRING" id="1429043.X474_08280"/>
<dbReference type="AlphaFoldDB" id="A0A0D2HWA9"/>
<keyword evidence="1" id="KW-0479">Metal-binding</keyword>
<organism evidence="3 4">
    <name type="scientific">Dethiosulfatarculus sandiegensis</name>
    <dbReference type="NCBI Taxonomy" id="1429043"/>
    <lineage>
        <taxon>Bacteria</taxon>
        <taxon>Pseudomonadati</taxon>
        <taxon>Thermodesulfobacteriota</taxon>
        <taxon>Desulfarculia</taxon>
        <taxon>Desulfarculales</taxon>
        <taxon>Desulfarculaceae</taxon>
        <taxon>Dethiosulfatarculus</taxon>
    </lineage>
</organism>
<comment type="caution">
    <text evidence="3">The sequence shown here is derived from an EMBL/GenBank/DDBJ whole genome shotgun (WGS) entry which is preliminary data.</text>
</comment>
<dbReference type="SUPFAM" id="SSF54593">
    <property type="entry name" value="Glyoxalase/Bleomycin resistance protein/Dihydroxybiphenyl dioxygenase"/>
    <property type="match status" value="1"/>
</dbReference>
<gene>
    <name evidence="3" type="ORF">X474_08280</name>
</gene>
<feature type="domain" description="VOC" evidence="2">
    <location>
        <begin position="2"/>
        <end position="122"/>
    </location>
</feature>
<dbReference type="Proteomes" id="UP000032233">
    <property type="component" value="Unassembled WGS sequence"/>
</dbReference>
<proteinExistence type="predicted"/>
<dbReference type="GO" id="GO:0046872">
    <property type="term" value="F:metal ion binding"/>
    <property type="evidence" value="ECO:0007669"/>
    <property type="project" value="UniProtKB-KW"/>
</dbReference>
<dbReference type="EMBL" id="AZAC01000010">
    <property type="protein sequence ID" value="KIX14658.1"/>
    <property type="molecule type" value="Genomic_DNA"/>
</dbReference>
<dbReference type="PANTHER" id="PTHR43048">
    <property type="entry name" value="METHYLMALONYL-COA EPIMERASE"/>
    <property type="match status" value="1"/>
</dbReference>
<protein>
    <recommendedName>
        <fullName evidence="2">VOC domain-containing protein</fullName>
    </recommendedName>
</protein>
<dbReference type="FunCoup" id="A0A0D2HWA9">
    <property type="interactions" value="509"/>
</dbReference>